<reference evidence="2" key="1">
    <citation type="journal article" date="2024" name="Int. J. Syst. Evol. Microbiol.">
        <title>Methylomarinovum tepidoasis sp. nov., a moderately thermophilic methanotroph of the family Methylothermaceae isolated from a deep-sea hydrothermal field.</title>
        <authorList>
            <person name="Hirayama H."/>
            <person name="Takaki Y."/>
            <person name="Abe M."/>
            <person name="Miyazaki M."/>
            <person name="Uematsu K."/>
            <person name="Matsui Y."/>
            <person name="Takai K."/>
        </authorList>
    </citation>
    <scope>NUCLEOTIDE SEQUENCE [LARGE SCALE GENOMIC DNA]</scope>
    <source>
        <strain evidence="2">IN45</strain>
    </source>
</reference>
<name>A0AAU9CFD3_9GAMM</name>
<protein>
    <submittedName>
        <fullName evidence="1">Uncharacterized protein</fullName>
    </submittedName>
</protein>
<dbReference type="AlphaFoldDB" id="A0AAU9CFD3"/>
<evidence type="ECO:0000313" key="1">
    <source>
        <dbReference type="EMBL" id="BCX87951.1"/>
    </source>
</evidence>
<keyword evidence="2" id="KW-1185">Reference proteome</keyword>
<dbReference type="EMBL" id="AP024718">
    <property type="protein sequence ID" value="BCX87951.1"/>
    <property type="molecule type" value="Genomic_DNA"/>
</dbReference>
<gene>
    <name evidence="1" type="ORF">MIN45_P0318</name>
</gene>
<evidence type="ECO:0000313" key="2">
    <source>
        <dbReference type="Proteomes" id="UP001321450"/>
    </source>
</evidence>
<organism evidence="1 2">
    <name type="scientific">Methylomarinovum tepidoasis</name>
    <dbReference type="NCBI Taxonomy" id="2840183"/>
    <lineage>
        <taxon>Bacteria</taxon>
        <taxon>Pseudomonadati</taxon>
        <taxon>Pseudomonadota</taxon>
        <taxon>Gammaproteobacteria</taxon>
        <taxon>Methylococcales</taxon>
        <taxon>Methylothermaceae</taxon>
        <taxon>Methylomarinovum</taxon>
    </lineage>
</organism>
<dbReference type="KEGG" id="meiy:MIN45_P0318"/>
<sequence length="117" mass="12934">MGLMILQTAPEVQALGRLFFTPAQRQQLESSPVSPEAGEAAAAVGLRANGWLRAEGRQPLFWFDGRLYREGEPALRPRLEAGAETLLWRGRRLRLRPGQTARLRAGGALVVKDLTDE</sequence>
<proteinExistence type="predicted"/>
<accession>A0AAU9CFD3</accession>
<dbReference type="Proteomes" id="UP001321450">
    <property type="component" value="Chromosome"/>
</dbReference>